<keyword evidence="2" id="KW-1185">Reference proteome</keyword>
<accession>A0A420YGH9</accession>
<organism evidence="1 2">
    <name type="scientific">Coniochaeta pulveracea</name>
    <dbReference type="NCBI Taxonomy" id="177199"/>
    <lineage>
        <taxon>Eukaryota</taxon>
        <taxon>Fungi</taxon>
        <taxon>Dikarya</taxon>
        <taxon>Ascomycota</taxon>
        <taxon>Pezizomycotina</taxon>
        <taxon>Sordariomycetes</taxon>
        <taxon>Sordariomycetidae</taxon>
        <taxon>Coniochaetales</taxon>
        <taxon>Coniochaetaceae</taxon>
        <taxon>Coniochaeta</taxon>
    </lineage>
</organism>
<dbReference type="Proteomes" id="UP000275385">
    <property type="component" value="Unassembled WGS sequence"/>
</dbReference>
<protein>
    <submittedName>
        <fullName evidence="1">Uncharacterized protein</fullName>
    </submittedName>
</protein>
<evidence type="ECO:0000313" key="1">
    <source>
        <dbReference type="EMBL" id="RKU46966.1"/>
    </source>
</evidence>
<sequence length="123" mass="13689">MSGSGGYSKYRCKYWASNECDNWVWINGRACVWCIAAGRDEDLQPMQYAASTQQLVFPPREICIPVFQDGQIVYVIMEVLGVDKTGTYSLRAKAVQRPVIHVPTTNSMPRVPSTSMTTVGSGY</sequence>
<dbReference type="EMBL" id="QVQW01000011">
    <property type="protein sequence ID" value="RKU46966.1"/>
    <property type="molecule type" value="Genomic_DNA"/>
</dbReference>
<name>A0A420YGH9_9PEZI</name>
<gene>
    <name evidence="1" type="ORF">DL546_006612</name>
</gene>
<reference evidence="1 2" key="1">
    <citation type="submission" date="2018-08" db="EMBL/GenBank/DDBJ databases">
        <title>Draft genome of the lignicolous fungus Coniochaeta pulveracea.</title>
        <authorList>
            <person name="Borstlap C.J."/>
            <person name="De Witt R.N."/>
            <person name="Botha A."/>
            <person name="Volschenk H."/>
        </authorList>
    </citation>
    <scope>NUCLEOTIDE SEQUENCE [LARGE SCALE GENOMIC DNA]</scope>
    <source>
        <strain evidence="1 2">CAB683</strain>
    </source>
</reference>
<evidence type="ECO:0000313" key="2">
    <source>
        <dbReference type="Proteomes" id="UP000275385"/>
    </source>
</evidence>
<dbReference type="AlphaFoldDB" id="A0A420YGH9"/>
<proteinExistence type="predicted"/>
<dbReference type="OrthoDB" id="6079484at2759"/>
<comment type="caution">
    <text evidence="1">The sequence shown here is derived from an EMBL/GenBank/DDBJ whole genome shotgun (WGS) entry which is preliminary data.</text>
</comment>